<proteinExistence type="inferred from homology"/>
<gene>
    <name evidence="12" type="primary">moaE</name>
    <name evidence="12" type="ORF">ACFODX_14825</name>
</gene>
<name>A0ABV7FJ75_9GAMM</name>
<comment type="pathway">
    <text evidence="1">Cofactor biosynthesis; molybdopterin biosynthesis.</text>
</comment>
<evidence type="ECO:0000256" key="2">
    <source>
        <dbReference type="ARBA" id="ARBA00005426"/>
    </source>
</evidence>
<keyword evidence="5" id="KW-0501">Molybdenum cofactor biosynthesis</keyword>
<evidence type="ECO:0000256" key="9">
    <source>
        <dbReference type="ARBA" id="ARBA00030781"/>
    </source>
</evidence>
<dbReference type="SUPFAM" id="SSF54690">
    <property type="entry name" value="Molybdopterin synthase subunit MoaE"/>
    <property type="match status" value="1"/>
</dbReference>
<evidence type="ECO:0000256" key="6">
    <source>
        <dbReference type="ARBA" id="ARBA00026066"/>
    </source>
</evidence>
<evidence type="ECO:0000256" key="10">
    <source>
        <dbReference type="ARBA" id="ARBA00032474"/>
    </source>
</evidence>
<evidence type="ECO:0000256" key="11">
    <source>
        <dbReference type="ARBA" id="ARBA00049878"/>
    </source>
</evidence>
<keyword evidence="12" id="KW-0808">Transferase</keyword>
<dbReference type="Proteomes" id="UP001595555">
    <property type="component" value="Unassembled WGS sequence"/>
</dbReference>
<evidence type="ECO:0000256" key="4">
    <source>
        <dbReference type="ARBA" id="ARBA00013858"/>
    </source>
</evidence>
<protein>
    <recommendedName>
        <fullName evidence="4">Molybdopterin synthase catalytic subunit</fullName>
        <ecNumber evidence="3">2.8.1.12</ecNumber>
    </recommendedName>
    <alternativeName>
        <fullName evidence="9">MPT synthase subunit 2</fullName>
    </alternativeName>
    <alternativeName>
        <fullName evidence="7">Molybdenum cofactor biosynthesis protein E</fullName>
    </alternativeName>
    <alternativeName>
        <fullName evidence="8">Molybdopterin-converting factor large subunit</fullName>
    </alternativeName>
    <alternativeName>
        <fullName evidence="10">Molybdopterin-converting factor subunit 2</fullName>
    </alternativeName>
</protein>
<dbReference type="Gene3D" id="3.90.1170.40">
    <property type="entry name" value="Molybdopterin biosynthesis MoaE subunit"/>
    <property type="match status" value="1"/>
</dbReference>
<dbReference type="CDD" id="cd00756">
    <property type="entry name" value="MoaE"/>
    <property type="match status" value="1"/>
</dbReference>
<evidence type="ECO:0000256" key="5">
    <source>
        <dbReference type="ARBA" id="ARBA00023150"/>
    </source>
</evidence>
<accession>A0ABV7FJ75</accession>
<evidence type="ECO:0000313" key="12">
    <source>
        <dbReference type="EMBL" id="MFC3116841.1"/>
    </source>
</evidence>
<evidence type="ECO:0000256" key="3">
    <source>
        <dbReference type="ARBA" id="ARBA00011950"/>
    </source>
</evidence>
<dbReference type="InterPro" id="IPR003448">
    <property type="entry name" value="Mopterin_biosynth_MoaE"/>
</dbReference>
<sequence length="150" mass="17263">MPFSIAIQKDDFDVGNEYASLVTGDAHAGAVVFFVGRVREMNQSRRVSGLSLEYYPGMTELVLEQILESAKQRWDLLSVRIIHRVGRLHLMDQIVFVGVTSKHREQAFQAAEFLMDFLKTQAPFWKKEITEEGEIWVEENQADKAASERW</sequence>
<dbReference type="GO" id="GO:0030366">
    <property type="term" value="F:molybdopterin synthase activity"/>
    <property type="evidence" value="ECO:0007669"/>
    <property type="project" value="UniProtKB-EC"/>
</dbReference>
<dbReference type="Pfam" id="PF02391">
    <property type="entry name" value="MoaE"/>
    <property type="match status" value="1"/>
</dbReference>
<dbReference type="RefSeq" id="WP_378120537.1">
    <property type="nucleotide sequence ID" value="NZ_JBHRTF010000006.1"/>
</dbReference>
<comment type="caution">
    <text evidence="12">The sequence shown here is derived from an EMBL/GenBank/DDBJ whole genome shotgun (WGS) entry which is preliminary data.</text>
</comment>
<keyword evidence="13" id="KW-1185">Reference proteome</keyword>
<evidence type="ECO:0000256" key="1">
    <source>
        <dbReference type="ARBA" id="ARBA00005046"/>
    </source>
</evidence>
<dbReference type="InterPro" id="IPR036563">
    <property type="entry name" value="MoaE_sf"/>
</dbReference>
<comment type="similarity">
    <text evidence="2">Belongs to the MoaE family.</text>
</comment>
<comment type="catalytic activity">
    <reaction evidence="11">
        <text>2 [molybdopterin-synthase sulfur-carrier protein]-C-terminal-Gly-aminoethanethioate + cyclic pyranopterin phosphate + H2O = molybdopterin + 2 [molybdopterin-synthase sulfur-carrier protein]-C-terminal Gly-Gly + 2 H(+)</text>
        <dbReference type="Rhea" id="RHEA:26333"/>
        <dbReference type="Rhea" id="RHEA-COMP:12202"/>
        <dbReference type="Rhea" id="RHEA-COMP:19907"/>
        <dbReference type="ChEBI" id="CHEBI:15377"/>
        <dbReference type="ChEBI" id="CHEBI:15378"/>
        <dbReference type="ChEBI" id="CHEBI:58698"/>
        <dbReference type="ChEBI" id="CHEBI:59648"/>
        <dbReference type="ChEBI" id="CHEBI:90778"/>
        <dbReference type="ChEBI" id="CHEBI:232372"/>
        <dbReference type="EC" id="2.8.1.12"/>
    </reaction>
</comment>
<comment type="subunit">
    <text evidence="6">Heterotetramer of 2 MoaD subunits and 2 MoaE subunits. Also stable as homodimer. The enzyme changes between these two forms during catalysis.</text>
</comment>
<dbReference type="NCBIfam" id="NF007959">
    <property type="entry name" value="PRK10678.1"/>
    <property type="match status" value="1"/>
</dbReference>
<reference evidence="13" key="1">
    <citation type="journal article" date="2019" name="Int. J. Syst. Evol. Microbiol.">
        <title>The Global Catalogue of Microorganisms (GCM) 10K type strain sequencing project: providing services to taxonomists for standard genome sequencing and annotation.</title>
        <authorList>
            <consortium name="The Broad Institute Genomics Platform"/>
            <consortium name="The Broad Institute Genome Sequencing Center for Infectious Disease"/>
            <person name="Wu L."/>
            <person name="Ma J."/>
        </authorList>
    </citation>
    <scope>NUCLEOTIDE SEQUENCE [LARGE SCALE GENOMIC DNA]</scope>
    <source>
        <strain evidence="13">KCTC 52237</strain>
    </source>
</reference>
<dbReference type="PANTHER" id="PTHR23404">
    <property type="entry name" value="MOLYBDOPTERIN SYNTHASE RELATED"/>
    <property type="match status" value="1"/>
</dbReference>
<dbReference type="EC" id="2.8.1.12" evidence="3"/>
<dbReference type="EMBL" id="JBHRTF010000006">
    <property type="protein sequence ID" value="MFC3116841.1"/>
    <property type="molecule type" value="Genomic_DNA"/>
</dbReference>
<evidence type="ECO:0000313" key="13">
    <source>
        <dbReference type="Proteomes" id="UP001595555"/>
    </source>
</evidence>
<organism evidence="12 13">
    <name type="scientific">Cellvibrio fontiphilus</name>
    <dbReference type="NCBI Taxonomy" id="1815559"/>
    <lineage>
        <taxon>Bacteria</taxon>
        <taxon>Pseudomonadati</taxon>
        <taxon>Pseudomonadota</taxon>
        <taxon>Gammaproteobacteria</taxon>
        <taxon>Cellvibrionales</taxon>
        <taxon>Cellvibrionaceae</taxon>
        <taxon>Cellvibrio</taxon>
    </lineage>
</organism>
<evidence type="ECO:0000256" key="7">
    <source>
        <dbReference type="ARBA" id="ARBA00029745"/>
    </source>
</evidence>
<evidence type="ECO:0000256" key="8">
    <source>
        <dbReference type="ARBA" id="ARBA00030407"/>
    </source>
</evidence>